<evidence type="ECO:0000259" key="2">
    <source>
        <dbReference type="Pfam" id="PF10213"/>
    </source>
</evidence>
<dbReference type="GO" id="GO:0032543">
    <property type="term" value="P:mitochondrial translation"/>
    <property type="evidence" value="ECO:0007669"/>
    <property type="project" value="InterPro"/>
</dbReference>
<feature type="region of interest" description="Disordered" evidence="1">
    <location>
        <begin position="121"/>
        <end position="141"/>
    </location>
</feature>
<accession>A0A7E6D7C2</accession>
<dbReference type="FunCoup" id="A0A7E6D7C2">
    <property type="interactions" value="1812"/>
</dbReference>
<dbReference type="GO" id="GO:0005763">
    <property type="term" value="C:mitochondrial small ribosomal subunit"/>
    <property type="evidence" value="ECO:0007669"/>
    <property type="project" value="TreeGrafter"/>
</dbReference>
<dbReference type="GO" id="GO:0003735">
    <property type="term" value="F:structural constituent of ribosome"/>
    <property type="evidence" value="ECO:0007669"/>
    <property type="project" value="InterPro"/>
</dbReference>
<dbReference type="InterPro" id="IPR019349">
    <property type="entry name" value="Ribosomal_mS35_mit"/>
</dbReference>
<evidence type="ECO:0000256" key="1">
    <source>
        <dbReference type="SAM" id="MobiDB-lite"/>
    </source>
</evidence>
<reference evidence="4" key="1">
    <citation type="submission" date="2025-08" db="UniProtKB">
        <authorList>
            <consortium name="RefSeq"/>
        </authorList>
    </citation>
    <scope>IDENTIFICATION</scope>
    <source>
        <tissue evidence="4">Muscle</tissue>
    </source>
</reference>
<feature type="domain" description="Small ribosomal subunit protein mS35 mitochondrial conserved" evidence="2">
    <location>
        <begin position="347"/>
        <end position="419"/>
    </location>
</feature>
<dbReference type="RefSeq" id="XP_035875117.1">
    <property type="nucleotide sequence ID" value="XM_036019224.1"/>
</dbReference>
<dbReference type="GO" id="GO:0001881">
    <property type="term" value="P:receptor recycling"/>
    <property type="evidence" value="ECO:0007669"/>
    <property type="project" value="InterPro"/>
</dbReference>
<name>A0A7E6D7C2_9CHIR</name>
<keyword evidence="4" id="KW-0689">Ribosomal protein</keyword>
<dbReference type="PANTHER" id="PTHR13490">
    <property type="entry name" value="MITOCHONDRIAL 28S RIBOSOMAL PROTEIN S28"/>
    <property type="match status" value="1"/>
</dbReference>
<dbReference type="AlphaFoldDB" id="A0A7E6D7C2"/>
<dbReference type="Pfam" id="PF10213">
    <property type="entry name" value="MRP-S28"/>
    <property type="match status" value="1"/>
</dbReference>
<gene>
    <name evidence="4" type="primary">LOC114513178</name>
</gene>
<dbReference type="OrthoDB" id="283424at2759"/>
<evidence type="ECO:0000313" key="4">
    <source>
        <dbReference type="RefSeq" id="XP_035875117.1"/>
    </source>
</evidence>
<dbReference type="InterPro" id="IPR027985">
    <property type="entry name" value="Rab15_effector"/>
</dbReference>
<dbReference type="Proteomes" id="UP000504628">
    <property type="component" value="Chromosome 2"/>
</dbReference>
<dbReference type="InterPro" id="IPR039848">
    <property type="entry name" value="Ribosomal_mS35_mt"/>
</dbReference>
<sequence>MGQKPSQQSALEDSREVLQVCEVVSGAIVHAAGKLQGYLGFEDPLSNLCPAPSTLNEIFLIHFVTFCREKGIDRWLTTTKMTKHQALLFGADWIWTFWGSDKQIRFQLAVQTLQMSSLTPVESKPCERPSPEFSAEPSSGKSRFDKLEEFCNLIGEDCLGLFIIFGVPGKPKDVRGVVLDSVKSETARGHLPGGKAVARFVLETEDCVSIRELLGNCLSVAGRTSKSERPPRRKALPPRTEKMAVDQDWPSVYPVAAPFKPSVVPLPVRMGYPVKRGVPMAKEGNLELLKIPNFLHLTPVAIKKHCEALKDFCTEWPAALDSDEKCEKHFPIEIDTADYVSSGPSVRNPRARAVTLRVKLSSLNLDDHAKKKLIKLVGERYCKTTDVLTIKTDRCPLKRQNYDYAMYLLTVLYHESWKTEEWEKHKTEADMEEYVWTNSSSEKNILETLLQIKAAEKNLEVNKEELLGTKEVEDYKKSVVSLKNEGDNENTLSQYKEAVKRLLNLT</sequence>
<proteinExistence type="predicted"/>
<organism evidence="3 4">
    <name type="scientific">Phyllostomus discolor</name>
    <name type="common">pale spear-nosed bat</name>
    <dbReference type="NCBI Taxonomy" id="89673"/>
    <lineage>
        <taxon>Eukaryota</taxon>
        <taxon>Metazoa</taxon>
        <taxon>Chordata</taxon>
        <taxon>Craniata</taxon>
        <taxon>Vertebrata</taxon>
        <taxon>Euteleostomi</taxon>
        <taxon>Mammalia</taxon>
        <taxon>Eutheria</taxon>
        <taxon>Laurasiatheria</taxon>
        <taxon>Chiroptera</taxon>
        <taxon>Yangochiroptera</taxon>
        <taxon>Phyllostomidae</taxon>
        <taxon>Phyllostominae</taxon>
        <taxon>Phyllostomus</taxon>
    </lineage>
</organism>
<protein>
    <submittedName>
        <fullName evidence="4">28S ribosomal protein S35, mitochondrial isoform X1</fullName>
    </submittedName>
</protein>
<dbReference type="Pfam" id="PF15208">
    <property type="entry name" value="Rab15_effector"/>
    <property type="match status" value="1"/>
</dbReference>
<dbReference type="InParanoid" id="A0A7E6D7C2"/>
<dbReference type="KEGG" id="pdic:114513178"/>
<keyword evidence="4" id="KW-0687">Ribonucleoprotein</keyword>
<dbReference type="PANTHER" id="PTHR13490:SF0">
    <property type="entry name" value="SMALL RIBOSOMAL SUBUNIT PROTEIN MS35"/>
    <property type="match status" value="1"/>
</dbReference>
<evidence type="ECO:0000313" key="3">
    <source>
        <dbReference type="Proteomes" id="UP000504628"/>
    </source>
</evidence>
<keyword evidence="3" id="KW-1185">Reference proteome</keyword>
<dbReference type="GeneID" id="114513178"/>